<evidence type="ECO:0000259" key="3">
    <source>
        <dbReference type="PROSITE" id="PS50305"/>
    </source>
</evidence>
<dbReference type="InterPro" id="IPR026590">
    <property type="entry name" value="Ssirtuin_cat_dom"/>
</dbReference>
<comment type="caution">
    <text evidence="2">Lacks conserved residue(s) required for the propagation of feature annotation.</text>
</comment>
<keyword evidence="5" id="KW-1185">Reference proteome</keyword>
<feature type="binding site" evidence="2">
    <location>
        <position position="119"/>
    </location>
    <ligand>
        <name>Zn(2+)</name>
        <dbReference type="ChEBI" id="CHEBI:29105"/>
    </ligand>
</feature>
<dbReference type="Gene3D" id="3.40.50.1220">
    <property type="entry name" value="TPP-binding domain"/>
    <property type="match status" value="1"/>
</dbReference>
<name>A0AAU9CHR9_9ACTN</name>
<feature type="binding site" evidence="2">
    <location>
        <position position="116"/>
    </location>
    <ligand>
        <name>Zn(2+)</name>
        <dbReference type="ChEBI" id="CHEBI:29105"/>
    </ligand>
</feature>
<gene>
    <name evidence="4" type="ORF">ATTO_04080</name>
</gene>
<keyword evidence="2" id="KW-0479">Metal-binding</keyword>
<organism evidence="4 5">
    <name type="scientific">Leptogranulimonas caecicola</name>
    <dbReference type="NCBI Taxonomy" id="2894156"/>
    <lineage>
        <taxon>Bacteria</taxon>
        <taxon>Bacillati</taxon>
        <taxon>Actinomycetota</taxon>
        <taxon>Coriobacteriia</taxon>
        <taxon>Coriobacteriales</taxon>
        <taxon>Kribbibacteriaceae</taxon>
        <taxon>Leptogranulimonas</taxon>
    </lineage>
</organism>
<dbReference type="EMBL" id="AP025285">
    <property type="protein sequence ID" value="BDC90536.1"/>
    <property type="molecule type" value="Genomic_DNA"/>
</dbReference>
<dbReference type="GO" id="GO:0046872">
    <property type="term" value="F:metal ion binding"/>
    <property type="evidence" value="ECO:0007669"/>
    <property type="project" value="UniProtKB-KW"/>
</dbReference>
<dbReference type="AlphaFoldDB" id="A0AAU9CHR9"/>
<keyword evidence="2" id="KW-0862">Zinc</keyword>
<sequence length="226" mass="25566">MYSGGFYPYKTLEEYWAWWSRAIWVNRYDVEAGQPYCDLLSLVAPKDYFVLTTNVDHQFQLAGFAKERLFYTQGDYGLWQCSAPCHAETYDNREAVEAIVAAQKDCRIPHELVPLCPVCGEPMTMNLRCDETFVEDAGWHGAAARYREFLEAHQGQQVLFLEMGVGLITPGIIKYPFWQQVAKNPQAYYRSLNDGQAQAPAQIASRSLCIDGDMTPVLAQAAAKAQ</sequence>
<dbReference type="KEGG" id="lcal:ATTO_04080"/>
<evidence type="ECO:0000256" key="2">
    <source>
        <dbReference type="PROSITE-ProRule" id="PRU00236"/>
    </source>
</evidence>
<feature type="domain" description="Deacetylase sirtuin-type" evidence="3">
    <location>
        <begin position="1"/>
        <end position="226"/>
    </location>
</feature>
<feature type="binding site" evidence="2">
    <location>
        <position position="85"/>
    </location>
    <ligand>
        <name>Zn(2+)</name>
        <dbReference type="ChEBI" id="CHEBI:29105"/>
    </ligand>
</feature>
<accession>A0AAU9CHR9</accession>
<dbReference type="PROSITE" id="PS50305">
    <property type="entry name" value="SIRTUIN"/>
    <property type="match status" value="1"/>
</dbReference>
<feature type="binding site" evidence="2">
    <location>
        <position position="81"/>
    </location>
    <ligand>
        <name>Zn(2+)</name>
        <dbReference type="ChEBI" id="CHEBI:29105"/>
    </ligand>
</feature>
<dbReference type="InterPro" id="IPR029035">
    <property type="entry name" value="DHS-like_NAD/FAD-binding_dom"/>
</dbReference>
<reference evidence="4" key="1">
    <citation type="submission" date="2021-11" db="EMBL/GenBank/DDBJ databases">
        <title>Complete genome sequence of Atopobiaceae bacterium TOC12.</title>
        <authorList>
            <person name="Morinaga K."/>
            <person name="Kusada H."/>
            <person name="Tamaki H."/>
        </authorList>
    </citation>
    <scope>NUCLEOTIDE SEQUENCE</scope>
    <source>
        <strain evidence="4">TOC12</strain>
    </source>
</reference>
<evidence type="ECO:0000313" key="4">
    <source>
        <dbReference type="EMBL" id="BDC90536.1"/>
    </source>
</evidence>
<dbReference type="SUPFAM" id="SSF52467">
    <property type="entry name" value="DHS-like NAD/FAD-binding domain"/>
    <property type="match status" value="1"/>
</dbReference>
<proteinExistence type="predicted"/>
<keyword evidence="1" id="KW-0520">NAD</keyword>
<evidence type="ECO:0000256" key="1">
    <source>
        <dbReference type="ARBA" id="ARBA00023027"/>
    </source>
</evidence>
<protein>
    <recommendedName>
        <fullName evidence="3">Deacetylase sirtuin-type domain-containing protein</fullName>
    </recommendedName>
</protein>
<dbReference type="Proteomes" id="UP001431186">
    <property type="component" value="Chromosome"/>
</dbReference>
<evidence type="ECO:0000313" key="5">
    <source>
        <dbReference type="Proteomes" id="UP001431186"/>
    </source>
</evidence>